<evidence type="ECO:0000259" key="3">
    <source>
        <dbReference type="PROSITE" id="PS50048"/>
    </source>
</evidence>
<dbReference type="InterPro" id="IPR001138">
    <property type="entry name" value="Zn2Cys6_DnaBD"/>
</dbReference>
<dbReference type="CDD" id="cd00067">
    <property type="entry name" value="GAL4"/>
    <property type="match status" value="1"/>
</dbReference>
<dbReference type="SMART" id="SM00066">
    <property type="entry name" value="GAL4"/>
    <property type="match status" value="1"/>
</dbReference>
<evidence type="ECO:0000313" key="5">
    <source>
        <dbReference type="Proteomes" id="UP000256645"/>
    </source>
</evidence>
<dbReference type="GO" id="GO:0000981">
    <property type="term" value="F:DNA-binding transcription factor activity, RNA polymerase II-specific"/>
    <property type="evidence" value="ECO:0007669"/>
    <property type="project" value="InterPro"/>
</dbReference>
<dbReference type="PANTHER" id="PTHR47785">
    <property type="entry name" value="ZN(II)2CYS6 TRANSCRIPTION FACTOR (EUROFUNG)-RELATED-RELATED"/>
    <property type="match status" value="1"/>
</dbReference>
<feature type="compositionally biased region" description="Low complexity" evidence="2">
    <location>
        <begin position="111"/>
        <end position="121"/>
    </location>
</feature>
<feature type="compositionally biased region" description="Basic and acidic residues" evidence="2">
    <location>
        <begin position="1"/>
        <end position="11"/>
    </location>
</feature>
<dbReference type="OrthoDB" id="5244761at2759"/>
<dbReference type="InterPro" id="IPR036864">
    <property type="entry name" value="Zn2-C6_fun-type_DNA-bd_sf"/>
</dbReference>
<dbReference type="GO" id="GO:0008270">
    <property type="term" value="F:zinc ion binding"/>
    <property type="evidence" value="ECO:0007669"/>
    <property type="project" value="InterPro"/>
</dbReference>
<feature type="compositionally biased region" description="Polar residues" evidence="2">
    <location>
        <begin position="218"/>
        <end position="234"/>
    </location>
</feature>
<reference evidence="4 5" key="1">
    <citation type="journal article" date="2018" name="IMA Fungus">
        <title>IMA Genome-F 9: Draft genome sequence of Annulohypoxylon stygium, Aspergillus mulundensis, Berkeleyomyces basicola (syn. Thielaviopsis basicola), Ceratocystis smalleyi, two Cercospora beticola strains, Coleophoma cylindrospora, Fusarium fracticaudum, Phialophora cf. hyalina, and Morchella septimelata.</title>
        <authorList>
            <person name="Wingfield B.D."/>
            <person name="Bills G.F."/>
            <person name="Dong Y."/>
            <person name="Huang W."/>
            <person name="Nel W.J."/>
            <person name="Swalarsk-Parry B.S."/>
            <person name="Vaghefi N."/>
            <person name="Wilken P.M."/>
            <person name="An Z."/>
            <person name="de Beer Z.W."/>
            <person name="De Vos L."/>
            <person name="Chen L."/>
            <person name="Duong T.A."/>
            <person name="Gao Y."/>
            <person name="Hammerbacher A."/>
            <person name="Kikkert J.R."/>
            <person name="Li Y."/>
            <person name="Li H."/>
            <person name="Li K."/>
            <person name="Li Q."/>
            <person name="Liu X."/>
            <person name="Ma X."/>
            <person name="Naidoo K."/>
            <person name="Pethybridge S.J."/>
            <person name="Sun J."/>
            <person name="Steenkamp E.T."/>
            <person name="van der Nest M.A."/>
            <person name="van Wyk S."/>
            <person name="Wingfield M.J."/>
            <person name="Xiong C."/>
            <person name="Yue Q."/>
            <person name="Zhang X."/>
        </authorList>
    </citation>
    <scope>NUCLEOTIDE SEQUENCE [LARGE SCALE GENOMIC DNA]</scope>
    <source>
        <strain evidence="4 5">BP6252</strain>
    </source>
</reference>
<sequence length="1125" mass="124757">MMDIGQHDPKRPRIGSASGSWSNPSPHLHPQRVLPQLPPPSSGPPGFDRASVPPYPRPDSQPHTPHTAHPLPPSLPPTLPQHIDDRRHHEGPPPDHIGQHQDPHRPLSGLSHPYHPSYPSSREPPMKRDPSDDALYQQHQHRPPSISNGPEHNNAHADEHPRYVMGRPYEPQSGPGQYRPPPYTPHSQAPLPQTPISGPGQPYENMPGYGHAPPTPRDQYNSLPPQYAPSSAPSTKRKPQRAAQACDSCRNLKAKCDELKPCTNCRDKGLQCNFREPPPKQQDKSQEVLMEAIANLTSQITSQITTLAQQHQKLSDRFDRDMDEMKEWIKANGFKDSKAPNGATQFKEETVEDKRLSQAALPSEIDAEPGTGEPDTEPPPEGLPPTDYSEEEDQGDPKPPGPPAIPVNHTTGAAKLLNSGPIAMMTRNAPFPKHIHRRDLFPIIQEERRGLLRLFGKGEGFDLARGYNIDVQVEHTETPSDLHSEASSPAAVEDWGQVGGVTPPGNAENPIQRGELNANGMPDFKKETVIDLVDSYMNHMNIMHPLITEKNKDQLIDYFLKSIADSQPKHRQVAALHQQGSTPESPGSKRKRSRDGSSEYQDPSSHIYRDSSKPGHPPRTISTALVLAMLALGAICKNKDKIRDVSGTPDQDTPSYRSSPQLKNGYPTSPINGSPIMPGQSPEMASPQDVDRLHPHSRRTSMDRSAPHLTSSGVKPRNMDLMPGLHYFAIATDILGNQLAGNTLQHVHVGILLSLYHGQLGRVLESWPYLNAACRSLVFKLRNRLGRWEKLMARDGMQTGQTPARDNGYLFAFWTCLQLESDILAELPVEQSGILKLEAKVPWPNMVLAKADGFSEDVLDNYSAQLFLRKRLNEIHTMFYSPDLDNGPSPRAPLAHTSVAYMAQFLENWRKTGPEKFRWNDGDPPSDDILIARLRAKYYGARVITCRYFVLKILENSYTTSTAAGGKNQKITDEFREGVLVPIINKDATSVEHISTEVLGYVRSCIDALKESTMAFDNVVDDIGKQRLIVTNIWGTAHAQWGNMLTLLAVYQDPILKDMVNREELTTLLKRTIRFLKMAAQPNSALELDIKILAHLGEKFALLRSGGGGGSFTSSHSGDVVMTGH</sequence>
<feature type="compositionally biased region" description="Pro residues" evidence="2">
    <location>
        <begin position="70"/>
        <end position="79"/>
    </location>
</feature>
<keyword evidence="5" id="KW-1185">Reference proteome</keyword>
<feature type="compositionally biased region" description="Basic and acidic residues" evidence="2">
    <location>
        <begin position="346"/>
        <end position="356"/>
    </location>
</feature>
<dbReference type="InterPro" id="IPR053181">
    <property type="entry name" value="EcdB-like_regulator"/>
</dbReference>
<dbReference type="CDD" id="cd12148">
    <property type="entry name" value="fungal_TF_MHR"/>
    <property type="match status" value="1"/>
</dbReference>
<feature type="compositionally biased region" description="Polar residues" evidence="2">
    <location>
        <begin position="648"/>
        <end position="672"/>
    </location>
</feature>
<name>A0A3D8S1B1_9HELO</name>
<dbReference type="AlphaFoldDB" id="A0A3D8S1B1"/>
<feature type="compositionally biased region" description="Basic and acidic residues" evidence="2">
    <location>
        <begin position="82"/>
        <end position="105"/>
    </location>
</feature>
<feature type="compositionally biased region" description="Basic and acidic residues" evidence="2">
    <location>
        <begin position="689"/>
        <end position="706"/>
    </location>
</feature>
<feature type="domain" description="Zn(2)-C6 fungal-type" evidence="3">
    <location>
        <begin position="245"/>
        <end position="274"/>
    </location>
</feature>
<dbReference type="PANTHER" id="PTHR47785:SF4">
    <property type="entry name" value="ZN(II)2CYS6 TRANSCRIPTION FACTOR (EUROFUNG)"/>
    <property type="match status" value="1"/>
</dbReference>
<protein>
    <recommendedName>
        <fullName evidence="3">Zn(2)-C6 fungal-type domain-containing protein</fullName>
    </recommendedName>
</protein>
<feature type="compositionally biased region" description="Basic and acidic residues" evidence="2">
    <location>
        <begin position="153"/>
        <end position="162"/>
    </location>
</feature>
<dbReference type="EMBL" id="PDLM01000004">
    <property type="protein sequence ID" value="RDW80046.1"/>
    <property type="molecule type" value="Genomic_DNA"/>
</dbReference>
<accession>A0A3D8S1B1</accession>
<dbReference type="Proteomes" id="UP000256645">
    <property type="component" value="Unassembled WGS sequence"/>
</dbReference>
<dbReference type="PROSITE" id="PS00463">
    <property type="entry name" value="ZN2_CY6_FUNGAL_1"/>
    <property type="match status" value="1"/>
</dbReference>
<evidence type="ECO:0000313" key="4">
    <source>
        <dbReference type="EMBL" id="RDW80046.1"/>
    </source>
</evidence>
<dbReference type="Gene3D" id="4.10.240.10">
    <property type="entry name" value="Zn(2)-C6 fungal-type DNA-binding domain"/>
    <property type="match status" value="1"/>
</dbReference>
<feature type="region of interest" description="Disordered" evidence="2">
    <location>
        <begin position="1"/>
        <end position="245"/>
    </location>
</feature>
<organism evidence="4 5">
    <name type="scientific">Coleophoma cylindrospora</name>
    <dbReference type="NCBI Taxonomy" id="1849047"/>
    <lineage>
        <taxon>Eukaryota</taxon>
        <taxon>Fungi</taxon>
        <taxon>Dikarya</taxon>
        <taxon>Ascomycota</taxon>
        <taxon>Pezizomycotina</taxon>
        <taxon>Leotiomycetes</taxon>
        <taxon>Helotiales</taxon>
        <taxon>Dermateaceae</taxon>
        <taxon>Coleophoma</taxon>
    </lineage>
</organism>
<evidence type="ECO:0000256" key="2">
    <source>
        <dbReference type="SAM" id="MobiDB-lite"/>
    </source>
</evidence>
<dbReference type="SUPFAM" id="SSF57701">
    <property type="entry name" value="Zn2/Cys6 DNA-binding domain"/>
    <property type="match status" value="1"/>
</dbReference>
<feature type="region of interest" description="Disordered" evidence="2">
    <location>
        <begin position="642"/>
        <end position="715"/>
    </location>
</feature>
<dbReference type="STRING" id="1849047.A0A3D8S1B1"/>
<comment type="caution">
    <text evidence="4">The sequence shown here is derived from an EMBL/GenBank/DDBJ whole genome shotgun (WGS) entry which is preliminary data.</text>
</comment>
<dbReference type="Pfam" id="PF00172">
    <property type="entry name" value="Zn_clus"/>
    <property type="match status" value="1"/>
</dbReference>
<feature type="region of interest" description="Disordered" evidence="2">
    <location>
        <begin position="331"/>
        <end position="410"/>
    </location>
</feature>
<dbReference type="PROSITE" id="PS50048">
    <property type="entry name" value="ZN2_CY6_FUNGAL_2"/>
    <property type="match status" value="1"/>
</dbReference>
<keyword evidence="1" id="KW-0539">Nucleus</keyword>
<evidence type="ECO:0000256" key="1">
    <source>
        <dbReference type="ARBA" id="ARBA00023242"/>
    </source>
</evidence>
<feature type="compositionally biased region" description="Polar residues" evidence="2">
    <location>
        <begin position="185"/>
        <end position="196"/>
    </location>
</feature>
<feature type="region of interest" description="Disordered" evidence="2">
    <location>
        <begin position="569"/>
        <end position="619"/>
    </location>
</feature>
<gene>
    <name evidence="4" type="ORF">BP6252_04684</name>
</gene>
<proteinExistence type="predicted"/>